<dbReference type="InterPro" id="IPR051552">
    <property type="entry name" value="HptR"/>
</dbReference>
<keyword evidence="12" id="KW-1185">Reference proteome</keyword>
<dbReference type="Gene3D" id="3.40.50.2300">
    <property type="match status" value="1"/>
</dbReference>
<evidence type="ECO:0000256" key="7">
    <source>
        <dbReference type="ARBA" id="ARBA00023163"/>
    </source>
</evidence>
<keyword evidence="2" id="KW-0963">Cytoplasm</keyword>
<evidence type="ECO:0000256" key="3">
    <source>
        <dbReference type="ARBA" id="ARBA00022553"/>
    </source>
</evidence>
<dbReference type="PROSITE" id="PS00041">
    <property type="entry name" value="HTH_ARAC_FAMILY_1"/>
    <property type="match status" value="1"/>
</dbReference>
<evidence type="ECO:0000256" key="8">
    <source>
        <dbReference type="PROSITE-ProRule" id="PRU00169"/>
    </source>
</evidence>
<keyword evidence="5" id="KW-0805">Transcription regulation</keyword>
<evidence type="ECO:0000256" key="2">
    <source>
        <dbReference type="ARBA" id="ARBA00022490"/>
    </source>
</evidence>
<evidence type="ECO:0000256" key="6">
    <source>
        <dbReference type="ARBA" id="ARBA00023125"/>
    </source>
</evidence>
<dbReference type="CDD" id="cd17536">
    <property type="entry name" value="REC_YesN-like"/>
    <property type="match status" value="1"/>
</dbReference>
<evidence type="ECO:0000256" key="5">
    <source>
        <dbReference type="ARBA" id="ARBA00023015"/>
    </source>
</evidence>
<dbReference type="Gene3D" id="1.10.10.60">
    <property type="entry name" value="Homeodomain-like"/>
    <property type="match status" value="2"/>
</dbReference>
<evidence type="ECO:0000256" key="1">
    <source>
        <dbReference type="ARBA" id="ARBA00004496"/>
    </source>
</evidence>
<accession>A0ABT2UAQ2</accession>
<dbReference type="SMART" id="SM00448">
    <property type="entry name" value="REC"/>
    <property type="match status" value="1"/>
</dbReference>
<evidence type="ECO:0000313" key="11">
    <source>
        <dbReference type="EMBL" id="MCU6791096.1"/>
    </source>
</evidence>
<dbReference type="InterPro" id="IPR001789">
    <property type="entry name" value="Sig_transdc_resp-reg_receiver"/>
</dbReference>
<dbReference type="InterPro" id="IPR018062">
    <property type="entry name" value="HTH_AraC-typ_CS"/>
</dbReference>
<name>A0ABT2UAQ2_9BACL</name>
<dbReference type="InterPro" id="IPR011006">
    <property type="entry name" value="CheY-like_superfamily"/>
</dbReference>
<dbReference type="PANTHER" id="PTHR42713:SF3">
    <property type="entry name" value="TRANSCRIPTIONAL REGULATORY PROTEIN HPTR"/>
    <property type="match status" value="1"/>
</dbReference>
<dbReference type="Proteomes" id="UP001652445">
    <property type="component" value="Unassembled WGS sequence"/>
</dbReference>
<keyword evidence="6" id="KW-0238">DNA-binding</keyword>
<dbReference type="RefSeq" id="WP_262682660.1">
    <property type="nucleotide sequence ID" value="NZ_JAOQIO010000007.1"/>
</dbReference>
<feature type="domain" description="HTH araC/xylS-type" evidence="9">
    <location>
        <begin position="418"/>
        <end position="513"/>
    </location>
</feature>
<keyword evidence="3 8" id="KW-0597">Phosphoprotein</keyword>
<dbReference type="Pfam" id="PF12833">
    <property type="entry name" value="HTH_18"/>
    <property type="match status" value="1"/>
</dbReference>
<organism evidence="11 12">
    <name type="scientific">Paenibacillus baimaensis</name>
    <dbReference type="NCBI Taxonomy" id="2982185"/>
    <lineage>
        <taxon>Bacteria</taxon>
        <taxon>Bacillati</taxon>
        <taxon>Bacillota</taxon>
        <taxon>Bacilli</taxon>
        <taxon>Bacillales</taxon>
        <taxon>Paenibacillaceae</taxon>
        <taxon>Paenibacillus</taxon>
    </lineage>
</organism>
<dbReference type="PROSITE" id="PS50110">
    <property type="entry name" value="RESPONSE_REGULATORY"/>
    <property type="match status" value="1"/>
</dbReference>
<evidence type="ECO:0000313" key="12">
    <source>
        <dbReference type="Proteomes" id="UP001652445"/>
    </source>
</evidence>
<sequence>MLKVMIVEDEDIVREDIKHLIDWEQHGFEIIAEARNGGEGLRICMEQNPDVIITDIKMPVMGGLEMIDTILQIRKSKKIILLTSYGDFDFARQAIQLGIHSYVLKHELDGSLLIQELNKLKQQMQEEESVGYLARREQLRMYLKRMESMIDDAGMIVTDDLFRWKGRTGILIMGFDFLHPDQEYTENRPAAVDRKTFIDFMYARSSDEVESEVVDMYDNEYIIFYRIPERSSELSIFEYSSHLANHLQSLINKAFSRKISVAIGPVFENQRDIRESLKKTRELYALRIFRKGSSLLVQTHKQLDKQSLLSSIDHKLKEIQEHLKHEQYGLANEGIDELFTRLLVALEDIAALKSGILELIRLINLKAIPKHGTPMIEPFDALSEIQQLGSVYQIAEWFQHRVMKLEEESNSKYSKKIRELLQYIHANYAKDITLNEIADRMGFSLIYTSQLFKKEVGVSFITYLTQYRIEKARELLASGHYKVYEVSSMVGYQTVQYFSKTFKKVTGLSPGDL</sequence>
<reference evidence="11 12" key="1">
    <citation type="submission" date="2022-09" db="EMBL/GenBank/DDBJ databases">
        <authorList>
            <person name="Han X.L."/>
            <person name="Wang Q."/>
            <person name="Lu T."/>
        </authorList>
    </citation>
    <scope>NUCLEOTIDE SEQUENCE [LARGE SCALE GENOMIC DNA]</scope>
    <source>
        <strain evidence="11 12">WQ 127069</strain>
    </source>
</reference>
<comment type="caution">
    <text evidence="11">The sequence shown here is derived from an EMBL/GenBank/DDBJ whole genome shotgun (WGS) entry which is preliminary data.</text>
</comment>
<dbReference type="Pfam" id="PF00072">
    <property type="entry name" value="Response_reg"/>
    <property type="match status" value="1"/>
</dbReference>
<dbReference type="InterPro" id="IPR009057">
    <property type="entry name" value="Homeodomain-like_sf"/>
</dbReference>
<comment type="subcellular location">
    <subcellularLocation>
        <location evidence="1">Cytoplasm</location>
    </subcellularLocation>
</comment>
<protein>
    <submittedName>
        <fullName evidence="11">Response regulator</fullName>
    </submittedName>
</protein>
<feature type="domain" description="Response regulatory" evidence="10">
    <location>
        <begin position="3"/>
        <end position="120"/>
    </location>
</feature>
<dbReference type="SMART" id="SM00342">
    <property type="entry name" value="HTH_ARAC"/>
    <property type="match status" value="1"/>
</dbReference>
<evidence type="ECO:0000259" key="9">
    <source>
        <dbReference type="PROSITE" id="PS01124"/>
    </source>
</evidence>
<keyword evidence="4" id="KW-0902">Two-component regulatory system</keyword>
<dbReference type="EMBL" id="JAOQIO010000007">
    <property type="protein sequence ID" value="MCU6791096.1"/>
    <property type="molecule type" value="Genomic_DNA"/>
</dbReference>
<dbReference type="PANTHER" id="PTHR42713">
    <property type="entry name" value="HISTIDINE KINASE-RELATED"/>
    <property type="match status" value="1"/>
</dbReference>
<evidence type="ECO:0000256" key="4">
    <source>
        <dbReference type="ARBA" id="ARBA00023012"/>
    </source>
</evidence>
<evidence type="ECO:0000259" key="10">
    <source>
        <dbReference type="PROSITE" id="PS50110"/>
    </source>
</evidence>
<gene>
    <name evidence="11" type="ORF">OB236_03030</name>
</gene>
<dbReference type="InterPro" id="IPR018060">
    <property type="entry name" value="HTH_AraC"/>
</dbReference>
<keyword evidence="7" id="KW-0804">Transcription</keyword>
<feature type="modified residue" description="4-aspartylphosphate" evidence="8">
    <location>
        <position position="55"/>
    </location>
</feature>
<dbReference type="SUPFAM" id="SSF46689">
    <property type="entry name" value="Homeodomain-like"/>
    <property type="match status" value="2"/>
</dbReference>
<dbReference type="SUPFAM" id="SSF52172">
    <property type="entry name" value="CheY-like"/>
    <property type="match status" value="1"/>
</dbReference>
<proteinExistence type="predicted"/>
<dbReference type="PROSITE" id="PS01124">
    <property type="entry name" value="HTH_ARAC_FAMILY_2"/>
    <property type="match status" value="1"/>
</dbReference>